<dbReference type="RefSeq" id="WP_230674378.1">
    <property type="nucleotide sequence ID" value="NZ_CP021075.1"/>
</dbReference>
<gene>
    <name evidence="1" type="ORF">NFI99_11615</name>
</gene>
<dbReference type="EMBL" id="CP099583">
    <property type="protein sequence ID" value="USS44087.1"/>
    <property type="molecule type" value="Genomic_DNA"/>
</dbReference>
<dbReference type="Proteomes" id="UP001056386">
    <property type="component" value="Chromosome 2"/>
</dbReference>
<keyword evidence="2" id="KW-1185">Reference proteome</keyword>
<organism evidence="1 2">
    <name type="scientific">Burkholderia glumae</name>
    <name type="common">Pseudomonas glumae</name>
    <dbReference type="NCBI Taxonomy" id="337"/>
    <lineage>
        <taxon>Bacteria</taxon>
        <taxon>Pseudomonadati</taxon>
        <taxon>Pseudomonadota</taxon>
        <taxon>Betaproteobacteria</taxon>
        <taxon>Burkholderiales</taxon>
        <taxon>Burkholderiaceae</taxon>
        <taxon>Burkholderia</taxon>
    </lineage>
</organism>
<accession>A0ABY5BAQ4</accession>
<evidence type="ECO:0000313" key="1">
    <source>
        <dbReference type="EMBL" id="USS44087.1"/>
    </source>
</evidence>
<evidence type="ECO:0000313" key="2">
    <source>
        <dbReference type="Proteomes" id="UP001056386"/>
    </source>
</evidence>
<dbReference type="Pfam" id="PF06252">
    <property type="entry name" value="GemA"/>
    <property type="match status" value="1"/>
</dbReference>
<reference evidence="1" key="1">
    <citation type="submission" date="2022-06" db="EMBL/GenBank/DDBJ databases">
        <title>Draft genome sequence of Burkholderia glumae strain GR20004 isolated from rice panicle showing bacterial panicle blight.</title>
        <authorList>
            <person name="Choi S.Y."/>
            <person name="Lee Y.H."/>
        </authorList>
    </citation>
    <scope>NUCLEOTIDE SEQUENCE</scope>
    <source>
        <strain evidence="1">GR20004</strain>
    </source>
</reference>
<protein>
    <submittedName>
        <fullName evidence="1">Regulatory protein GemA</fullName>
    </submittedName>
</protein>
<name>A0ABY5BAQ4_BURGL</name>
<proteinExistence type="predicted"/>
<dbReference type="InterPro" id="IPR009363">
    <property type="entry name" value="Phage_Mu_Gp16"/>
</dbReference>
<sequence length="250" mass="27700">MKIFYEDVDGDEVETVRGDSIRLSYTDASFGMHADCDTWGRVVLTVTHLLSGAPVRTGRMRDAAFAAAVAYVEQNKRTSHRCLRTRLKPACCSNTCNAKRRPADMALSTYPSKHDSQLVRRKAMKAGMSEDQYKDWLLAHFGVRSAAELSAKQRREAHARRHKLLDLMKPQAAPGAWNEPQPRKLSALWAQLAACGAVGVNTPTALESWATGRIPTPAALRFARAGQLPYLIEAAKKWLLRVQPDAEVTA</sequence>